<organism evidence="1 2">
    <name type="scientific">Solanum commersonii</name>
    <name type="common">Commerson's wild potato</name>
    <name type="synonym">Commerson's nightshade</name>
    <dbReference type="NCBI Taxonomy" id="4109"/>
    <lineage>
        <taxon>Eukaryota</taxon>
        <taxon>Viridiplantae</taxon>
        <taxon>Streptophyta</taxon>
        <taxon>Embryophyta</taxon>
        <taxon>Tracheophyta</taxon>
        <taxon>Spermatophyta</taxon>
        <taxon>Magnoliopsida</taxon>
        <taxon>eudicotyledons</taxon>
        <taxon>Gunneridae</taxon>
        <taxon>Pentapetalae</taxon>
        <taxon>asterids</taxon>
        <taxon>lamiids</taxon>
        <taxon>Solanales</taxon>
        <taxon>Solanaceae</taxon>
        <taxon>Solanoideae</taxon>
        <taxon>Solaneae</taxon>
        <taxon>Solanum</taxon>
    </lineage>
</organism>
<protein>
    <submittedName>
        <fullName evidence="1">Uncharacterized protein</fullName>
    </submittedName>
</protein>
<evidence type="ECO:0000313" key="2">
    <source>
        <dbReference type="Proteomes" id="UP000824120"/>
    </source>
</evidence>
<dbReference type="Proteomes" id="UP000824120">
    <property type="component" value="Chromosome 12"/>
</dbReference>
<accession>A0A9J5W6Z2</accession>
<proteinExistence type="predicted"/>
<reference evidence="1 2" key="1">
    <citation type="submission" date="2020-09" db="EMBL/GenBank/DDBJ databases">
        <title>De no assembly of potato wild relative species, Solanum commersonii.</title>
        <authorList>
            <person name="Cho K."/>
        </authorList>
    </citation>
    <scope>NUCLEOTIDE SEQUENCE [LARGE SCALE GENOMIC DNA]</scope>
    <source>
        <strain evidence="1">LZ3.2</strain>
        <tissue evidence="1">Leaf</tissue>
    </source>
</reference>
<comment type="caution">
    <text evidence="1">The sequence shown here is derived from an EMBL/GenBank/DDBJ whole genome shotgun (WGS) entry which is preliminary data.</text>
</comment>
<gene>
    <name evidence="1" type="ORF">H5410_060726</name>
</gene>
<sequence length="149" mass="17286">MSNCPPLESLNPYGFFGFNNNQGGDLYSLEGDTCCFEIVAPYVEYLTTFGKKIIWQAFVVLMSYYFLPGDLQFDVGRGRYLLIVARMQMVDNNFLYFKTFHPLDNLLRSTRNLEDLMTFLDLPGEGIDLLEDKYLSFELNIFKVPLQKI</sequence>
<dbReference type="EMBL" id="JACXVP010000012">
    <property type="protein sequence ID" value="KAG5570960.1"/>
    <property type="molecule type" value="Genomic_DNA"/>
</dbReference>
<dbReference type="AlphaFoldDB" id="A0A9J5W6Z2"/>
<keyword evidence="2" id="KW-1185">Reference proteome</keyword>
<name>A0A9J5W6Z2_SOLCO</name>
<evidence type="ECO:0000313" key="1">
    <source>
        <dbReference type="EMBL" id="KAG5570960.1"/>
    </source>
</evidence>